<dbReference type="AlphaFoldDB" id="A0A368XX53"/>
<dbReference type="RefSeq" id="WP_114468821.1">
    <property type="nucleotide sequence ID" value="NZ_QPJK01000004.1"/>
</dbReference>
<dbReference type="GO" id="GO:0009236">
    <property type="term" value="P:cobalamin biosynthetic process"/>
    <property type="evidence" value="ECO:0007669"/>
    <property type="project" value="InterPro"/>
</dbReference>
<proteinExistence type="predicted"/>
<accession>A0A368XX53</accession>
<evidence type="ECO:0000313" key="4">
    <source>
        <dbReference type="Proteomes" id="UP000252884"/>
    </source>
</evidence>
<dbReference type="InterPro" id="IPR006538">
    <property type="entry name" value="CobT"/>
</dbReference>
<dbReference type="PIRSF" id="PIRSF031715">
    <property type="entry name" value="Cob_chel_CobT"/>
    <property type="match status" value="1"/>
</dbReference>
<dbReference type="EMBL" id="QPJK01000004">
    <property type="protein sequence ID" value="RCW71618.1"/>
    <property type="molecule type" value="Genomic_DNA"/>
</dbReference>
<evidence type="ECO:0000313" key="3">
    <source>
        <dbReference type="EMBL" id="RCW71618.1"/>
    </source>
</evidence>
<dbReference type="InterPro" id="IPR036465">
    <property type="entry name" value="vWFA_dom_sf"/>
</dbReference>
<sequence>MTPRHWPAPPRADAAGVPPTPPQLARWHEQVEELSAGAIRALSGEADLHYRGRRLHRGRQPLPLFGPHLAPALEQGDDAGSFRGAADGIALRLAHSDAALHRRLCPQPPVERLLFELLEQLRCESLADPAMPGVVRNLRHRFDAWSRAYHHARLNETTRGMLLYTVAQISRSRVTGDPVLEDTEDLIEGTRAELVPQLGTDLAGLRRQRRDQAAYAQHALAIARAVAAMLAHGAEVAEQQAAEREAEDEDSAANFRVLMDFDPPAGEAGRMAQAGDARVVEGEGEPYRVFTRAHDREVAATTLVRAEPLRALRERLDARIASQGVQLPWLVRALQALLAQPRDDGWHDGQEEGLLDGRRLARLVALPTERRLFRTARSQPLADCAVTLLLDCSASMKEHAEWTAMLADVLARALERIGARCEVLGFTTGAWNGGRAQRDWQRAGRPARPGRLNELCHIVFKDAATPWRRARPGIAALLRPDLFREGVDGEALQWAAGRLAAQEAGRRILLVVSDGCPMDGATRLANDTHYLDRHLQQVAQRIEQQGQIALYGVGVGLDLSPYYAASHVLDLAHAGAGNAVFREVVGVLGGRVRR</sequence>
<feature type="domain" description="Cobalamin biosynthesis protein CobT VWA" evidence="2">
    <location>
        <begin position="373"/>
        <end position="568"/>
    </location>
</feature>
<dbReference type="Pfam" id="PF11775">
    <property type="entry name" value="CobT_C"/>
    <property type="match status" value="1"/>
</dbReference>
<comment type="caution">
    <text evidence="3">The sequence shown here is derived from an EMBL/GenBank/DDBJ whole genome shotgun (WGS) entry which is preliminary data.</text>
</comment>
<dbReference type="PANTHER" id="PTHR41248">
    <property type="entry name" value="NORD PROTEIN"/>
    <property type="match status" value="1"/>
</dbReference>
<dbReference type="InterPro" id="IPR025861">
    <property type="entry name" value="CobT_VWA_dom"/>
</dbReference>
<dbReference type="PANTHER" id="PTHR41248:SF1">
    <property type="entry name" value="NORD PROTEIN"/>
    <property type="match status" value="1"/>
</dbReference>
<evidence type="ECO:0000256" key="1">
    <source>
        <dbReference type="SAM" id="MobiDB-lite"/>
    </source>
</evidence>
<feature type="region of interest" description="Disordered" evidence="1">
    <location>
        <begin position="1"/>
        <end position="21"/>
    </location>
</feature>
<dbReference type="SUPFAM" id="SSF53300">
    <property type="entry name" value="vWA-like"/>
    <property type="match status" value="1"/>
</dbReference>
<feature type="compositionally biased region" description="Pro residues" evidence="1">
    <location>
        <begin position="1"/>
        <end position="10"/>
    </location>
</feature>
<organism evidence="3 4">
    <name type="scientific">Pseudorhodoferax soli</name>
    <dbReference type="NCBI Taxonomy" id="545864"/>
    <lineage>
        <taxon>Bacteria</taxon>
        <taxon>Pseudomonadati</taxon>
        <taxon>Pseudomonadota</taxon>
        <taxon>Betaproteobacteria</taxon>
        <taxon>Burkholderiales</taxon>
        <taxon>Comamonadaceae</taxon>
    </lineage>
</organism>
<dbReference type="Pfam" id="PF06213">
    <property type="entry name" value="CobT"/>
    <property type="match status" value="1"/>
</dbReference>
<evidence type="ECO:0000259" key="2">
    <source>
        <dbReference type="Pfam" id="PF11775"/>
    </source>
</evidence>
<dbReference type="Proteomes" id="UP000252884">
    <property type="component" value="Unassembled WGS sequence"/>
</dbReference>
<dbReference type="OrthoDB" id="6395027at2"/>
<name>A0A368XX53_9BURK</name>
<reference evidence="3 4" key="1">
    <citation type="submission" date="2018-07" db="EMBL/GenBank/DDBJ databases">
        <title>Genomic Encyclopedia of Type Strains, Phase IV (KMG-IV): sequencing the most valuable type-strain genomes for metagenomic binning, comparative biology and taxonomic classification.</title>
        <authorList>
            <person name="Goeker M."/>
        </authorList>
    </citation>
    <scope>NUCLEOTIDE SEQUENCE [LARGE SCALE GENOMIC DNA]</scope>
    <source>
        <strain evidence="3 4">DSM 21634</strain>
    </source>
</reference>
<dbReference type="Gene3D" id="3.40.50.410">
    <property type="entry name" value="von Willebrand factor, type A domain"/>
    <property type="match status" value="1"/>
</dbReference>
<dbReference type="InterPro" id="IPR051928">
    <property type="entry name" value="NorD/CobT"/>
</dbReference>
<protein>
    <submittedName>
        <fullName evidence="3">Cobaltochelatase CobT</fullName>
    </submittedName>
</protein>
<keyword evidence="4" id="KW-1185">Reference proteome</keyword>
<gene>
    <name evidence="3" type="ORF">DES41_104438</name>
</gene>